<organism evidence="6 7">
    <name type="scientific">Candidatus Phaeomarinibacter ectocarpi</name>
    <dbReference type="NCBI Taxonomy" id="1458461"/>
    <lineage>
        <taxon>Bacteria</taxon>
        <taxon>Pseudomonadati</taxon>
        <taxon>Pseudomonadota</taxon>
        <taxon>Alphaproteobacteria</taxon>
        <taxon>Hyphomicrobiales</taxon>
        <taxon>Parvibaculaceae</taxon>
        <taxon>Candidatus Phaeomarinibacter</taxon>
    </lineage>
</organism>
<comment type="similarity">
    <text evidence="2">Belongs to the universal stress protein A family.</text>
</comment>
<reference evidence="6 7" key="1">
    <citation type="journal article" date="2014" name="Front. Genet.">
        <title>Genome and metabolic network of "Candidatus Phaeomarinobacter ectocarpi" Ec32, a new candidate genus of Alphaproteobacteria frequently associated with brown algae.</title>
        <authorList>
            <person name="Dittami S.M."/>
            <person name="Barbeyron T."/>
            <person name="Boyen C."/>
            <person name="Cambefort J."/>
            <person name="Collet G."/>
            <person name="Delage L."/>
            <person name="Gobet A."/>
            <person name="Groisillier A."/>
            <person name="Leblanc C."/>
            <person name="Michel G."/>
            <person name="Scornet D."/>
            <person name="Siegel A."/>
            <person name="Tapia J.E."/>
            <person name="Tonon T."/>
        </authorList>
    </citation>
    <scope>NUCLEOTIDE SEQUENCE [LARGE SCALE GENOMIC DNA]</scope>
    <source>
        <strain evidence="6 7">Ec32</strain>
    </source>
</reference>
<name>X5M6H2_9HYPH</name>
<dbReference type="Proteomes" id="UP000032160">
    <property type="component" value="Chromosome I"/>
</dbReference>
<dbReference type="PANTHER" id="PTHR47892:SF1">
    <property type="entry name" value="UNIVERSAL STRESS PROTEIN E"/>
    <property type="match status" value="1"/>
</dbReference>
<dbReference type="RefSeq" id="WP_043949520.1">
    <property type="nucleotide sequence ID" value="NZ_HG966617.1"/>
</dbReference>
<gene>
    <name evidence="6" type="ORF">BN1012_Phect404</name>
</gene>
<dbReference type="OrthoDB" id="5564966at2"/>
<dbReference type="SUPFAM" id="SSF52402">
    <property type="entry name" value="Adenine nucleotide alpha hydrolases-like"/>
    <property type="match status" value="2"/>
</dbReference>
<evidence type="ECO:0000256" key="3">
    <source>
        <dbReference type="ARBA" id="ARBA00022490"/>
    </source>
</evidence>
<proteinExistence type="inferred from homology"/>
<dbReference type="KEGG" id="pect:BN1012_Phect404"/>
<evidence type="ECO:0000256" key="1">
    <source>
        <dbReference type="ARBA" id="ARBA00004496"/>
    </source>
</evidence>
<comment type="function">
    <text evidence="4">Required for resistance to DNA-damaging agents.</text>
</comment>
<sequence>MTQVTGENGFQRVLVICTDADNHTGLKHAAMMCDAAKRDGRQPPIIEVLSVVEPQPGEDFIQALGGASLDRLEDMRRDDRRGHVAQALLDVGLPDTTAVTIVSGKEFVEVVRRSLEVDADLVIKPAAQVNGLHAHIFGSTDLHLLRKCPCPVWVVRPFRDAGPDDRDGPKPSATPLVVAAVDFDRDADATGDTSQDALNGSIVAAAVSIAHASGAGLIFVHAWQAPAEGLLQRAAPGVSSSELAQYVREVERWHHAALDTFVGAARRDAGTKVSHMSSALLQGDADEAIARYVNERRPIALVMGTIGRTGIPGVIIGNTAEDILIAIDGSVLAVKPPGFESPLHLD</sequence>
<dbReference type="EMBL" id="HG966617">
    <property type="protein sequence ID" value="CDO58618.1"/>
    <property type="molecule type" value="Genomic_DNA"/>
</dbReference>
<dbReference type="InterPro" id="IPR006016">
    <property type="entry name" value="UspA"/>
</dbReference>
<dbReference type="AlphaFoldDB" id="X5M6H2"/>
<dbReference type="Pfam" id="PF00582">
    <property type="entry name" value="Usp"/>
    <property type="match status" value="2"/>
</dbReference>
<protein>
    <submittedName>
        <fullName evidence="6">Universal stress protein family 1</fullName>
    </submittedName>
</protein>
<dbReference type="STRING" id="1458461.BN1012_Phect404"/>
<feature type="domain" description="UspA" evidence="5">
    <location>
        <begin position="203"/>
        <end position="335"/>
    </location>
</feature>
<keyword evidence="7" id="KW-1185">Reference proteome</keyword>
<evidence type="ECO:0000313" key="6">
    <source>
        <dbReference type="EMBL" id="CDO58618.1"/>
    </source>
</evidence>
<evidence type="ECO:0000256" key="4">
    <source>
        <dbReference type="ARBA" id="ARBA00037131"/>
    </source>
</evidence>
<dbReference type="HOGENOM" id="CLU_049301_1_1_5"/>
<dbReference type="PATRIC" id="fig|1458461.3.peg.403"/>
<comment type="subcellular location">
    <subcellularLocation>
        <location evidence="1">Cytoplasm</location>
    </subcellularLocation>
</comment>
<dbReference type="GO" id="GO:0005737">
    <property type="term" value="C:cytoplasm"/>
    <property type="evidence" value="ECO:0007669"/>
    <property type="project" value="UniProtKB-SubCell"/>
</dbReference>
<accession>X5M6H2</accession>
<keyword evidence="3" id="KW-0963">Cytoplasm</keyword>
<evidence type="ECO:0000256" key="2">
    <source>
        <dbReference type="ARBA" id="ARBA00008791"/>
    </source>
</evidence>
<evidence type="ECO:0000313" key="7">
    <source>
        <dbReference type="Proteomes" id="UP000032160"/>
    </source>
</evidence>
<feature type="domain" description="UspA" evidence="5">
    <location>
        <begin position="11"/>
        <end position="156"/>
    </location>
</feature>
<dbReference type="PANTHER" id="PTHR47892">
    <property type="entry name" value="UNIVERSAL STRESS PROTEIN E"/>
    <property type="match status" value="1"/>
</dbReference>
<dbReference type="Gene3D" id="3.40.50.12370">
    <property type="match status" value="1"/>
</dbReference>
<evidence type="ECO:0000259" key="5">
    <source>
        <dbReference type="Pfam" id="PF00582"/>
    </source>
</evidence>